<evidence type="ECO:0000256" key="5">
    <source>
        <dbReference type="PROSITE-ProRule" id="PRU10141"/>
    </source>
</evidence>
<keyword evidence="1" id="KW-0808">Transferase</keyword>
<feature type="binding site" evidence="5">
    <location>
        <position position="65"/>
    </location>
    <ligand>
        <name>ATP</name>
        <dbReference type="ChEBI" id="CHEBI:30616"/>
    </ligand>
</feature>
<evidence type="ECO:0000256" key="2">
    <source>
        <dbReference type="ARBA" id="ARBA00022741"/>
    </source>
</evidence>
<organism evidence="8 9">
    <name type="scientific">Striga asiatica</name>
    <name type="common">Asiatic witchweed</name>
    <name type="synonym">Buchnera asiatica</name>
    <dbReference type="NCBI Taxonomy" id="4170"/>
    <lineage>
        <taxon>Eukaryota</taxon>
        <taxon>Viridiplantae</taxon>
        <taxon>Streptophyta</taxon>
        <taxon>Embryophyta</taxon>
        <taxon>Tracheophyta</taxon>
        <taxon>Spermatophyta</taxon>
        <taxon>Magnoliopsida</taxon>
        <taxon>eudicotyledons</taxon>
        <taxon>Gunneridae</taxon>
        <taxon>Pentapetalae</taxon>
        <taxon>asterids</taxon>
        <taxon>lamiids</taxon>
        <taxon>Lamiales</taxon>
        <taxon>Orobanchaceae</taxon>
        <taxon>Buchnereae</taxon>
        <taxon>Striga</taxon>
    </lineage>
</organism>
<dbReference type="SUPFAM" id="SSF56112">
    <property type="entry name" value="Protein kinase-like (PK-like)"/>
    <property type="match status" value="1"/>
</dbReference>
<dbReference type="PROSITE" id="PS50011">
    <property type="entry name" value="PROTEIN_KINASE_DOM"/>
    <property type="match status" value="1"/>
</dbReference>
<dbReference type="PROSITE" id="PS00107">
    <property type="entry name" value="PROTEIN_KINASE_ATP"/>
    <property type="match status" value="1"/>
</dbReference>
<dbReference type="Proteomes" id="UP000325081">
    <property type="component" value="Unassembled WGS sequence"/>
</dbReference>
<protein>
    <submittedName>
        <fullName evidence="8">Kinase family protein</fullName>
    </submittedName>
</protein>
<gene>
    <name evidence="8" type="ORF">STAS_35715</name>
</gene>
<dbReference type="InterPro" id="IPR011009">
    <property type="entry name" value="Kinase-like_dom_sf"/>
</dbReference>
<evidence type="ECO:0000259" key="7">
    <source>
        <dbReference type="PROSITE" id="PS50011"/>
    </source>
</evidence>
<sequence>MGVMKFLRRHIFKRKRGSIAAVDCEEDYYDKKKLMSVDVGGVIGYGGFSRVYVGRFPDSSRVAVKRYVSSQRVYEEVYKQELEALRLLNHPNIVKLLGHYQDGDEGVLILEYVPNGNLQEKLGPNNVPLPWERRMAIAYQVALAISYIHDEPHIVHGDIKPSNILLDSSLNCKLCDFGSSNFQSNKNRNRFITGSPGYADPAYLTTGLVSKKNDVYAYGVVVLELVTGMEAVNPVSGKRLIGGQIMVDRRGGVDLEEATKMVGLASRCVSASPEVRPTASDIVDFMRNQIPSLSMLFTQY</sequence>
<dbReference type="PANTHER" id="PTHR27001:SF585">
    <property type="entry name" value="OS02G0648100 PROTEIN"/>
    <property type="match status" value="1"/>
</dbReference>
<dbReference type="InterPro" id="IPR017441">
    <property type="entry name" value="Protein_kinase_ATP_BS"/>
</dbReference>
<evidence type="ECO:0000256" key="4">
    <source>
        <dbReference type="ARBA" id="ARBA00022840"/>
    </source>
</evidence>
<keyword evidence="2 5" id="KW-0547">Nucleotide-binding</keyword>
<comment type="similarity">
    <text evidence="6">Belongs to the protein kinase superfamily.</text>
</comment>
<dbReference type="InterPro" id="IPR000719">
    <property type="entry name" value="Prot_kinase_dom"/>
</dbReference>
<dbReference type="Gene3D" id="1.10.510.10">
    <property type="entry name" value="Transferase(Phosphotransferase) domain 1"/>
    <property type="match status" value="1"/>
</dbReference>
<proteinExistence type="inferred from homology"/>
<keyword evidence="4 5" id="KW-0067">ATP-binding</keyword>
<dbReference type="GO" id="GO:0005886">
    <property type="term" value="C:plasma membrane"/>
    <property type="evidence" value="ECO:0007669"/>
    <property type="project" value="TreeGrafter"/>
</dbReference>
<dbReference type="PROSITE" id="PS00108">
    <property type="entry name" value="PROTEIN_KINASE_ST"/>
    <property type="match status" value="1"/>
</dbReference>
<dbReference type="PANTHER" id="PTHR27001">
    <property type="entry name" value="OS01G0253100 PROTEIN"/>
    <property type="match status" value="1"/>
</dbReference>
<dbReference type="OrthoDB" id="339325at2759"/>
<evidence type="ECO:0000313" key="8">
    <source>
        <dbReference type="EMBL" id="GER57879.1"/>
    </source>
</evidence>
<evidence type="ECO:0000256" key="6">
    <source>
        <dbReference type="RuleBase" id="RU000304"/>
    </source>
</evidence>
<evidence type="ECO:0000313" key="9">
    <source>
        <dbReference type="Proteomes" id="UP000325081"/>
    </source>
</evidence>
<keyword evidence="6" id="KW-0723">Serine/threonine-protein kinase</keyword>
<keyword evidence="3 8" id="KW-0418">Kinase</keyword>
<name>A0A5A7RLR8_STRAF</name>
<dbReference type="Pfam" id="PF00069">
    <property type="entry name" value="Pkinase"/>
    <property type="match status" value="1"/>
</dbReference>
<evidence type="ECO:0000256" key="1">
    <source>
        <dbReference type="ARBA" id="ARBA00022679"/>
    </source>
</evidence>
<dbReference type="AlphaFoldDB" id="A0A5A7RLR8"/>
<dbReference type="SMART" id="SM00220">
    <property type="entry name" value="S_TKc"/>
    <property type="match status" value="1"/>
</dbReference>
<comment type="caution">
    <text evidence="8">The sequence shown here is derived from an EMBL/GenBank/DDBJ whole genome shotgun (WGS) entry which is preliminary data.</text>
</comment>
<evidence type="ECO:0000256" key="3">
    <source>
        <dbReference type="ARBA" id="ARBA00022777"/>
    </source>
</evidence>
<dbReference type="GO" id="GO:0004674">
    <property type="term" value="F:protein serine/threonine kinase activity"/>
    <property type="evidence" value="ECO:0007669"/>
    <property type="project" value="UniProtKB-KW"/>
</dbReference>
<reference evidence="9" key="1">
    <citation type="journal article" date="2019" name="Curr. Biol.">
        <title>Genome Sequence of Striga asiatica Provides Insight into the Evolution of Plant Parasitism.</title>
        <authorList>
            <person name="Yoshida S."/>
            <person name="Kim S."/>
            <person name="Wafula E.K."/>
            <person name="Tanskanen J."/>
            <person name="Kim Y.M."/>
            <person name="Honaas L."/>
            <person name="Yang Z."/>
            <person name="Spallek T."/>
            <person name="Conn C.E."/>
            <person name="Ichihashi Y."/>
            <person name="Cheong K."/>
            <person name="Cui S."/>
            <person name="Der J.P."/>
            <person name="Gundlach H."/>
            <person name="Jiao Y."/>
            <person name="Hori C."/>
            <person name="Ishida J.K."/>
            <person name="Kasahara H."/>
            <person name="Kiba T."/>
            <person name="Kim M.S."/>
            <person name="Koo N."/>
            <person name="Laohavisit A."/>
            <person name="Lee Y.H."/>
            <person name="Lumba S."/>
            <person name="McCourt P."/>
            <person name="Mortimer J.C."/>
            <person name="Mutuku J.M."/>
            <person name="Nomura T."/>
            <person name="Sasaki-Sekimoto Y."/>
            <person name="Seto Y."/>
            <person name="Wang Y."/>
            <person name="Wakatake T."/>
            <person name="Sakakibara H."/>
            <person name="Demura T."/>
            <person name="Yamaguchi S."/>
            <person name="Yoneyama K."/>
            <person name="Manabe R.I."/>
            <person name="Nelson D.C."/>
            <person name="Schulman A.H."/>
            <person name="Timko M.P."/>
            <person name="dePamphilis C.W."/>
            <person name="Choi D."/>
            <person name="Shirasu K."/>
        </authorList>
    </citation>
    <scope>NUCLEOTIDE SEQUENCE [LARGE SCALE GENOMIC DNA]</scope>
    <source>
        <strain evidence="9">cv. UVA1</strain>
    </source>
</reference>
<dbReference type="GO" id="GO:0005524">
    <property type="term" value="F:ATP binding"/>
    <property type="evidence" value="ECO:0007669"/>
    <property type="project" value="UniProtKB-UniRule"/>
</dbReference>
<dbReference type="InterPro" id="IPR008271">
    <property type="entry name" value="Ser/Thr_kinase_AS"/>
</dbReference>
<accession>A0A5A7RLR8</accession>
<feature type="domain" description="Protein kinase" evidence="7">
    <location>
        <begin position="37"/>
        <end position="293"/>
    </location>
</feature>
<dbReference type="EMBL" id="BKCP01013736">
    <property type="protein sequence ID" value="GER57879.1"/>
    <property type="molecule type" value="Genomic_DNA"/>
</dbReference>
<keyword evidence="9" id="KW-1185">Reference proteome</keyword>